<dbReference type="Proteomes" id="UP000823847">
    <property type="component" value="Unassembled WGS sequence"/>
</dbReference>
<accession>A0A9D1XRM0</accession>
<proteinExistence type="predicted"/>
<dbReference type="PROSITE" id="PS51257">
    <property type="entry name" value="PROKAR_LIPOPROTEIN"/>
    <property type="match status" value="1"/>
</dbReference>
<gene>
    <name evidence="1" type="ORF">H9848_06385</name>
</gene>
<name>A0A9D1XRM0_9BACT</name>
<evidence type="ECO:0000313" key="2">
    <source>
        <dbReference type="Proteomes" id="UP000823847"/>
    </source>
</evidence>
<evidence type="ECO:0000313" key="1">
    <source>
        <dbReference type="EMBL" id="HIX86219.1"/>
    </source>
</evidence>
<dbReference type="AlphaFoldDB" id="A0A9D1XRM0"/>
<comment type="caution">
    <text evidence="1">The sequence shown here is derived from an EMBL/GenBank/DDBJ whole genome shotgun (WGS) entry which is preliminary data.</text>
</comment>
<sequence>MSGGRWIGIFLLVGGLWVALLTGCKTAKQVEANAPGKEEAMSPEVFFRSLEEQAFRFRTLTARLNVDLEVGGRTMSSRVDMKMVKDSAFQLSVQPFLGIEIFRMELSRDSIKVLDRMNRRYMAENYEKLRGQTPIEFNFYNLQALFTNRLFLPGEAELTPALYRRFALNQEGASAEIRTEDAMGLLYTFRTDGERKLLSTYVSDAARSYALRWTYADFRAVGERLFPMRMDVRVLKESASVGGLALSYSRVRLNEPMRMDFSIPSKYERITFAQIVRTITHLNP</sequence>
<protein>
    <submittedName>
        <fullName evidence="1">DUF4292 domain-containing protein</fullName>
    </submittedName>
</protein>
<dbReference type="Pfam" id="PF14125">
    <property type="entry name" value="DUF4292"/>
    <property type="match status" value="1"/>
</dbReference>
<reference evidence="1" key="2">
    <citation type="submission" date="2021-04" db="EMBL/GenBank/DDBJ databases">
        <authorList>
            <person name="Gilroy R."/>
        </authorList>
    </citation>
    <scope>NUCLEOTIDE SEQUENCE</scope>
    <source>
        <strain evidence="1">ChiHecec2B26-12326</strain>
    </source>
</reference>
<organism evidence="1 2">
    <name type="scientific">Candidatus Parabacteroides intestinigallinarum</name>
    <dbReference type="NCBI Taxonomy" id="2838722"/>
    <lineage>
        <taxon>Bacteria</taxon>
        <taxon>Pseudomonadati</taxon>
        <taxon>Bacteroidota</taxon>
        <taxon>Bacteroidia</taxon>
        <taxon>Bacteroidales</taxon>
        <taxon>Tannerellaceae</taxon>
        <taxon>Parabacteroides</taxon>
    </lineage>
</organism>
<dbReference type="EMBL" id="DXEN01000049">
    <property type="protein sequence ID" value="HIX86219.1"/>
    <property type="molecule type" value="Genomic_DNA"/>
</dbReference>
<dbReference type="InterPro" id="IPR025634">
    <property type="entry name" value="DUF4292"/>
</dbReference>
<reference evidence="1" key="1">
    <citation type="journal article" date="2021" name="PeerJ">
        <title>Extensive microbial diversity within the chicken gut microbiome revealed by metagenomics and culture.</title>
        <authorList>
            <person name="Gilroy R."/>
            <person name="Ravi A."/>
            <person name="Getino M."/>
            <person name="Pursley I."/>
            <person name="Horton D.L."/>
            <person name="Alikhan N.F."/>
            <person name="Baker D."/>
            <person name="Gharbi K."/>
            <person name="Hall N."/>
            <person name="Watson M."/>
            <person name="Adriaenssens E.M."/>
            <person name="Foster-Nyarko E."/>
            <person name="Jarju S."/>
            <person name="Secka A."/>
            <person name="Antonio M."/>
            <person name="Oren A."/>
            <person name="Chaudhuri R.R."/>
            <person name="La Ragione R."/>
            <person name="Hildebrand F."/>
            <person name="Pallen M.J."/>
        </authorList>
    </citation>
    <scope>NUCLEOTIDE SEQUENCE</scope>
    <source>
        <strain evidence="1">ChiHecec2B26-12326</strain>
    </source>
</reference>